<dbReference type="CDD" id="cd00082">
    <property type="entry name" value="HisKA"/>
    <property type="match status" value="1"/>
</dbReference>
<dbReference type="NCBIfam" id="TIGR00229">
    <property type="entry name" value="sensory_box"/>
    <property type="match status" value="1"/>
</dbReference>
<evidence type="ECO:0000313" key="11">
    <source>
        <dbReference type="EMBL" id="OGC59178.1"/>
    </source>
</evidence>
<dbReference type="Gene3D" id="3.30.450.20">
    <property type="entry name" value="PAS domain"/>
    <property type="match status" value="1"/>
</dbReference>
<dbReference type="FunFam" id="1.10.287.130:FF:000001">
    <property type="entry name" value="Two-component sensor histidine kinase"/>
    <property type="match status" value="1"/>
</dbReference>
<evidence type="ECO:0000313" key="12">
    <source>
        <dbReference type="Proteomes" id="UP000178964"/>
    </source>
</evidence>
<dbReference type="InterPro" id="IPR003661">
    <property type="entry name" value="HisK_dim/P_dom"/>
</dbReference>
<evidence type="ECO:0000259" key="10">
    <source>
        <dbReference type="PROSITE" id="PS50112"/>
    </source>
</evidence>
<dbReference type="Pfam" id="PF02518">
    <property type="entry name" value="HATPase_c"/>
    <property type="match status" value="1"/>
</dbReference>
<dbReference type="Pfam" id="PF01590">
    <property type="entry name" value="GAF"/>
    <property type="match status" value="1"/>
</dbReference>
<evidence type="ECO:0000256" key="2">
    <source>
        <dbReference type="ARBA" id="ARBA00012438"/>
    </source>
</evidence>
<dbReference type="CDD" id="cd00130">
    <property type="entry name" value="PAS"/>
    <property type="match status" value="1"/>
</dbReference>
<dbReference type="Gene3D" id="3.30.450.40">
    <property type="match status" value="1"/>
</dbReference>
<dbReference type="Pfam" id="PF00512">
    <property type="entry name" value="HisKA"/>
    <property type="match status" value="1"/>
</dbReference>
<evidence type="ECO:0000256" key="7">
    <source>
        <dbReference type="ARBA" id="ARBA00023136"/>
    </source>
</evidence>
<dbReference type="GO" id="GO:0000155">
    <property type="term" value="F:phosphorelay sensor kinase activity"/>
    <property type="evidence" value="ECO:0007669"/>
    <property type="project" value="InterPro"/>
</dbReference>
<dbReference type="PROSITE" id="PS50109">
    <property type="entry name" value="HIS_KIN"/>
    <property type="match status" value="1"/>
</dbReference>
<dbReference type="FunFam" id="3.30.565.10:FF:000006">
    <property type="entry name" value="Sensor histidine kinase WalK"/>
    <property type="match status" value="1"/>
</dbReference>
<feature type="domain" description="Histidine kinase" evidence="9">
    <location>
        <begin position="347"/>
        <end position="568"/>
    </location>
</feature>
<protein>
    <recommendedName>
        <fullName evidence="2">histidine kinase</fullName>
        <ecNumber evidence="2">2.7.13.3</ecNumber>
    </recommendedName>
</protein>
<evidence type="ECO:0000259" key="9">
    <source>
        <dbReference type="PROSITE" id="PS50109"/>
    </source>
</evidence>
<dbReference type="AlphaFoldDB" id="A0A1F4VQC3"/>
<evidence type="ECO:0000256" key="1">
    <source>
        <dbReference type="ARBA" id="ARBA00000085"/>
    </source>
</evidence>
<sequence length="580" mass="64515">MKVAPIPDNETERLISLHKLGLLDTHPEKRFDLITQTAARIFNAPISTLTLVDSNREWFKSCQGLPEHEGERAISFCGHALLEDEILVIQDTTKDERFADNPMVTGKPFLRFYAGVPLMSADGQRVGVLCIKDTKPREFSLEDQEVLKGLTSWAEVELNSRNLALAMSTQRKLMTELKEKNSNLSAVENTQTETNKALLNVLEDLNAVKDDLQIEKARNEATISSLGEGLVALDTERKVTIFNNAAEKMLSIKSTEIVSKKITDLRLEDEAGQIIPFSKRPTTIAFETGKVTKVTAYFLRKDKSRFPISITATPILLEGKTIGLVELIRDISQDMEIENAKSEFVSLASHQLRTPLGVIKWYLEALGTEAYIKDSPEVVKSYIDQISKSNDRLINLVKDLLTVSRIEQDRVKDEPSLVNVVEVLKAVVNELQILAQQKQITLVLNLKKTQIPQLKLDSGRFQEVIENFITNALIYSQAGGTVEVSIDFNDRDVLIQFKDTGMGISPEDQDRLFTKFFRAPQAVISDPEGSGLGLYVGKSYVEGWGGKISVESTVGVGTTFTITLPITSNGNILNKSDQLG</sequence>
<dbReference type="SUPFAM" id="SSF55874">
    <property type="entry name" value="ATPase domain of HSP90 chaperone/DNA topoisomerase II/histidine kinase"/>
    <property type="match status" value="1"/>
</dbReference>
<comment type="catalytic activity">
    <reaction evidence="1">
        <text>ATP + protein L-histidine = ADP + protein N-phospho-L-histidine.</text>
        <dbReference type="EC" id="2.7.13.3"/>
    </reaction>
</comment>
<dbReference type="Proteomes" id="UP000178964">
    <property type="component" value="Unassembled WGS sequence"/>
</dbReference>
<organism evidence="11 12">
    <name type="scientific">candidate division WWE3 bacterium RIFCSPLOWO2_01_FULL_42_11</name>
    <dbReference type="NCBI Taxonomy" id="1802627"/>
    <lineage>
        <taxon>Bacteria</taxon>
        <taxon>Katanobacteria</taxon>
    </lineage>
</organism>
<accession>A0A1F4VQC3</accession>
<dbReference type="PANTHER" id="PTHR45453:SF1">
    <property type="entry name" value="PHOSPHATE REGULON SENSOR PROTEIN PHOR"/>
    <property type="match status" value="1"/>
</dbReference>
<evidence type="ECO:0000256" key="6">
    <source>
        <dbReference type="ARBA" id="ARBA00023012"/>
    </source>
</evidence>
<keyword evidence="5" id="KW-0418">Kinase</keyword>
<dbReference type="SUPFAM" id="SSF55781">
    <property type="entry name" value="GAF domain-like"/>
    <property type="match status" value="1"/>
</dbReference>
<keyword evidence="8" id="KW-0175">Coiled coil</keyword>
<gene>
    <name evidence="11" type="ORF">A3A70_02090</name>
</gene>
<keyword evidence="4" id="KW-0808">Transferase</keyword>
<dbReference type="SMART" id="SM00388">
    <property type="entry name" value="HisKA"/>
    <property type="match status" value="1"/>
</dbReference>
<dbReference type="SMART" id="SM00387">
    <property type="entry name" value="HATPase_c"/>
    <property type="match status" value="1"/>
</dbReference>
<dbReference type="InterPro" id="IPR029016">
    <property type="entry name" value="GAF-like_dom_sf"/>
</dbReference>
<evidence type="ECO:0000256" key="3">
    <source>
        <dbReference type="ARBA" id="ARBA00022553"/>
    </source>
</evidence>
<dbReference type="EC" id="2.7.13.3" evidence="2"/>
<name>A0A1F4VQC3_UNCKA</name>
<dbReference type="CDD" id="cd00075">
    <property type="entry name" value="HATPase"/>
    <property type="match status" value="1"/>
</dbReference>
<dbReference type="InterPro" id="IPR036890">
    <property type="entry name" value="HATPase_C_sf"/>
</dbReference>
<dbReference type="InterPro" id="IPR003018">
    <property type="entry name" value="GAF"/>
</dbReference>
<dbReference type="SUPFAM" id="SSF47384">
    <property type="entry name" value="Homodimeric domain of signal transducing histidine kinase"/>
    <property type="match status" value="1"/>
</dbReference>
<dbReference type="STRING" id="1802627.A3A70_02090"/>
<dbReference type="InterPro" id="IPR003594">
    <property type="entry name" value="HATPase_dom"/>
</dbReference>
<keyword evidence="3" id="KW-0597">Phosphoprotein</keyword>
<dbReference type="InterPro" id="IPR004358">
    <property type="entry name" value="Sig_transdc_His_kin-like_C"/>
</dbReference>
<feature type="coiled-coil region" evidence="8">
    <location>
        <begin position="170"/>
        <end position="222"/>
    </location>
</feature>
<dbReference type="Gene3D" id="3.30.565.10">
    <property type="entry name" value="Histidine kinase-like ATPase, C-terminal domain"/>
    <property type="match status" value="1"/>
</dbReference>
<dbReference type="InterPro" id="IPR050351">
    <property type="entry name" value="BphY/WalK/GraS-like"/>
</dbReference>
<dbReference type="GO" id="GO:0016036">
    <property type="term" value="P:cellular response to phosphate starvation"/>
    <property type="evidence" value="ECO:0007669"/>
    <property type="project" value="TreeGrafter"/>
</dbReference>
<evidence type="ECO:0000256" key="5">
    <source>
        <dbReference type="ARBA" id="ARBA00022777"/>
    </source>
</evidence>
<proteinExistence type="predicted"/>
<comment type="caution">
    <text evidence="11">The sequence shown here is derived from an EMBL/GenBank/DDBJ whole genome shotgun (WGS) entry which is preliminary data.</text>
</comment>
<dbReference type="GO" id="GO:0004721">
    <property type="term" value="F:phosphoprotein phosphatase activity"/>
    <property type="evidence" value="ECO:0007669"/>
    <property type="project" value="TreeGrafter"/>
</dbReference>
<dbReference type="InterPro" id="IPR035965">
    <property type="entry name" value="PAS-like_dom_sf"/>
</dbReference>
<feature type="domain" description="PAS" evidence="10">
    <location>
        <begin position="215"/>
        <end position="260"/>
    </location>
</feature>
<dbReference type="GO" id="GO:0005886">
    <property type="term" value="C:plasma membrane"/>
    <property type="evidence" value="ECO:0007669"/>
    <property type="project" value="TreeGrafter"/>
</dbReference>
<dbReference type="SMART" id="SM00065">
    <property type="entry name" value="GAF"/>
    <property type="match status" value="1"/>
</dbReference>
<dbReference type="SUPFAM" id="SSF55785">
    <property type="entry name" value="PYP-like sensor domain (PAS domain)"/>
    <property type="match status" value="1"/>
</dbReference>
<dbReference type="EMBL" id="MEVK01000022">
    <property type="protein sequence ID" value="OGC59178.1"/>
    <property type="molecule type" value="Genomic_DNA"/>
</dbReference>
<dbReference type="PROSITE" id="PS50112">
    <property type="entry name" value="PAS"/>
    <property type="match status" value="1"/>
</dbReference>
<dbReference type="InterPro" id="IPR036097">
    <property type="entry name" value="HisK_dim/P_sf"/>
</dbReference>
<evidence type="ECO:0000256" key="8">
    <source>
        <dbReference type="SAM" id="Coils"/>
    </source>
</evidence>
<keyword evidence="6" id="KW-0902">Two-component regulatory system</keyword>
<dbReference type="Gene3D" id="1.10.287.130">
    <property type="match status" value="1"/>
</dbReference>
<dbReference type="InterPro" id="IPR000014">
    <property type="entry name" value="PAS"/>
</dbReference>
<dbReference type="Pfam" id="PF13426">
    <property type="entry name" value="PAS_9"/>
    <property type="match status" value="1"/>
</dbReference>
<evidence type="ECO:0000256" key="4">
    <source>
        <dbReference type="ARBA" id="ARBA00022679"/>
    </source>
</evidence>
<dbReference type="InterPro" id="IPR005467">
    <property type="entry name" value="His_kinase_dom"/>
</dbReference>
<dbReference type="PRINTS" id="PR00344">
    <property type="entry name" value="BCTRLSENSOR"/>
</dbReference>
<reference evidence="11 12" key="1">
    <citation type="journal article" date="2016" name="Nat. Commun.">
        <title>Thousands of microbial genomes shed light on interconnected biogeochemical processes in an aquifer system.</title>
        <authorList>
            <person name="Anantharaman K."/>
            <person name="Brown C.T."/>
            <person name="Hug L.A."/>
            <person name="Sharon I."/>
            <person name="Castelle C.J."/>
            <person name="Probst A.J."/>
            <person name="Thomas B.C."/>
            <person name="Singh A."/>
            <person name="Wilkins M.J."/>
            <person name="Karaoz U."/>
            <person name="Brodie E.L."/>
            <person name="Williams K.H."/>
            <person name="Hubbard S.S."/>
            <person name="Banfield J.F."/>
        </authorList>
    </citation>
    <scope>NUCLEOTIDE SEQUENCE [LARGE SCALE GENOMIC DNA]</scope>
</reference>
<dbReference type="PANTHER" id="PTHR45453">
    <property type="entry name" value="PHOSPHATE REGULON SENSOR PROTEIN PHOR"/>
    <property type="match status" value="1"/>
</dbReference>
<keyword evidence="7" id="KW-0472">Membrane</keyword>